<evidence type="ECO:0000313" key="2">
    <source>
        <dbReference type="EMBL" id="SNS85751.1"/>
    </source>
</evidence>
<dbReference type="CDD" id="cd07247">
    <property type="entry name" value="SgaA_N_like"/>
    <property type="match status" value="1"/>
</dbReference>
<dbReference type="InterPro" id="IPR004360">
    <property type="entry name" value="Glyas_Fos-R_dOase_dom"/>
</dbReference>
<proteinExistence type="predicted"/>
<gene>
    <name evidence="2" type="ORF">SAMN05421640_1549</name>
</gene>
<dbReference type="RefSeq" id="WP_089356271.1">
    <property type="nucleotide sequence ID" value="NZ_FZPD01000002.1"/>
</dbReference>
<dbReference type="OrthoDB" id="9804235at2"/>
<dbReference type="InterPro" id="IPR052164">
    <property type="entry name" value="Anthracycline_SecMetBiosynth"/>
</dbReference>
<dbReference type="EMBL" id="FZPD01000002">
    <property type="protein sequence ID" value="SNS85751.1"/>
    <property type="molecule type" value="Genomic_DNA"/>
</dbReference>
<dbReference type="Gene3D" id="3.10.180.10">
    <property type="entry name" value="2,3-Dihydroxybiphenyl 1,2-Dioxygenase, domain 1"/>
    <property type="match status" value="1"/>
</dbReference>
<dbReference type="InterPro" id="IPR029068">
    <property type="entry name" value="Glyas_Bleomycin-R_OHBP_Dase"/>
</dbReference>
<keyword evidence="3" id="KW-1185">Reference proteome</keyword>
<sequence length="121" mass="13569">MRANWFELPVSDMDRAKAFYQSIFNIQMAENMEMGTSVMSFFPFETDQDGATGTLIKQETYVPSYEGALVYFSVKEINDVLPKIESSGGKVLNEKMSIGEHGFVAHFEDSEGNRVALHQSA</sequence>
<name>A0A239HWX4_EKHLU</name>
<evidence type="ECO:0000313" key="3">
    <source>
        <dbReference type="Proteomes" id="UP000198393"/>
    </source>
</evidence>
<protein>
    <recommendedName>
        <fullName evidence="1">VOC domain-containing protein</fullName>
    </recommendedName>
</protein>
<dbReference type="InterPro" id="IPR037523">
    <property type="entry name" value="VOC_core"/>
</dbReference>
<dbReference type="PROSITE" id="PS51819">
    <property type="entry name" value="VOC"/>
    <property type="match status" value="1"/>
</dbReference>
<dbReference type="Proteomes" id="UP000198393">
    <property type="component" value="Unassembled WGS sequence"/>
</dbReference>
<dbReference type="PANTHER" id="PTHR33993:SF2">
    <property type="entry name" value="VOC DOMAIN-CONTAINING PROTEIN"/>
    <property type="match status" value="1"/>
</dbReference>
<dbReference type="Pfam" id="PF00903">
    <property type="entry name" value="Glyoxalase"/>
    <property type="match status" value="1"/>
</dbReference>
<dbReference type="SUPFAM" id="SSF54593">
    <property type="entry name" value="Glyoxalase/Bleomycin resistance protein/Dihydroxybiphenyl dioxygenase"/>
    <property type="match status" value="1"/>
</dbReference>
<accession>A0A239HWX4</accession>
<organism evidence="2 3">
    <name type="scientific">Ekhidna lutea</name>
    <dbReference type="NCBI Taxonomy" id="447679"/>
    <lineage>
        <taxon>Bacteria</taxon>
        <taxon>Pseudomonadati</taxon>
        <taxon>Bacteroidota</taxon>
        <taxon>Cytophagia</taxon>
        <taxon>Cytophagales</taxon>
        <taxon>Reichenbachiellaceae</taxon>
        <taxon>Ekhidna</taxon>
    </lineage>
</organism>
<feature type="domain" description="VOC" evidence="1">
    <location>
        <begin position="2"/>
        <end position="120"/>
    </location>
</feature>
<dbReference type="AlphaFoldDB" id="A0A239HWX4"/>
<evidence type="ECO:0000259" key="1">
    <source>
        <dbReference type="PROSITE" id="PS51819"/>
    </source>
</evidence>
<reference evidence="2 3" key="1">
    <citation type="submission" date="2017-06" db="EMBL/GenBank/DDBJ databases">
        <authorList>
            <person name="Kim H.J."/>
            <person name="Triplett B.A."/>
        </authorList>
    </citation>
    <scope>NUCLEOTIDE SEQUENCE [LARGE SCALE GENOMIC DNA]</scope>
    <source>
        <strain evidence="2 3">DSM 19307</strain>
    </source>
</reference>
<dbReference type="PANTHER" id="PTHR33993">
    <property type="entry name" value="GLYOXALASE-RELATED"/>
    <property type="match status" value="1"/>
</dbReference>